<reference evidence="2" key="1">
    <citation type="journal article" date="2023" name="Front. Mar. Sci.">
        <title>A new Merluccius polli reference genome to investigate the effects of global change in West African waters.</title>
        <authorList>
            <person name="Mateo J.L."/>
            <person name="Blanco-Fernandez C."/>
            <person name="Garcia-Vazquez E."/>
            <person name="Machado-Schiaffino G."/>
        </authorList>
    </citation>
    <scope>NUCLEOTIDE SEQUENCE</scope>
    <source>
        <strain evidence="2">C29</strain>
        <tissue evidence="2">Fin</tissue>
    </source>
</reference>
<gene>
    <name evidence="2" type="ORF">N1851_032665</name>
</gene>
<organism evidence="2 3">
    <name type="scientific">Merluccius polli</name>
    <name type="common">Benguela hake</name>
    <name type="synonym">Merluccius cadenati</name>
    <dbReference type="NCBI Taxonomy" id="89951"/>
    <lineage>
        <taxon>Eukaryota</taxon>
        <taxon>Metazoa</taxon>
        <taxon>Chordata</taxon>
        <taxon>Craniata</taxon>
        <taxon>Vertebrata</taxon>
        <taxon>Euteleostomi</taxon>
        <taxon>Actinopterygii</taxon>
        <taxon>Neopterygii</taxon>
        <taxon>Teleostei</taxon>
        <taxon>Neoteleostei</taxon>
        <taxon>Acanthomorphata</taxon>
        <taxon>Zeiogadaria</taxon>
        <taxon>Gadariae</taxon>
        <taxon>Gadiformes</taxon>
        <taxon>Gadoidei</taxon>
        <taxon>Merlucciidae</taxon>
        <taxon>Merluccius</taxon>
    </lineage>
</organism>
<evidence type="ECO:0000256" key="1">
    <source>
        <dbReference type="SAM" id="MobiDB-lite"/>
    </source>
</evidence>
<feature type="region of interest" description="Disordered" evidence="1">
    <location>
        <begin position="288"/>
        <end position="316"/>
    </location>
</feature>
<evidence type="ECO:0008006" key="4">
    <source>
        <dbReference type="Google" id="ProtNLM"/>
    </source>
</evidence>
<proteinExistence type="predicted"/>
<sequence length="364" mass="39914">MPPLPEEQRSHISAILDLENGAGAVEDKTALLSCRACGDLGPHVQRLHTHNVVYVLFHARIQMYETPVLLELCAELRPALEHNTARSQGLSVPTQVLTTLGFLATGAFQWELADRSGVCQSTLSRAMPAVRDGIIRMSSRSGGVLLYRPEKVCHIVMACGVLHNVAHRHGIPLPEQNIPPPEEPDAGPINFNPPREAIRAWQNDRSGEDTASRADVSSWRGDAAASGAGGDARAVDIFVELDLQRVHDHYSCRRQNHKLLLMEDLMTLCALKERPRLPAVDGWSPPFLWEPPKTATPPRTTQRGPHSSLTQLRGRGKRLQREIHKHGGEICSRAAEGGHSCPGKATKSQSVSVININYDDTVCS</sequence>
<evidence type="ECO:0000313" key="3">
    <source>
        <dbReference type="Proteomes" id="UP001174136"/>
    </source>
</evidence>
<dbReference type="Proteomes" id="UP001174136">
    <property type="component" value="Unassembled WGS sequence"/>
</dbReference>
<protein>
    <recommendedName>
        <fullName evidence="4">Nuclease HARBI1</fullName>
    </recommendedName>
</protein>
<comment type="caution">
    <text evidence="2">The sequence shown here is derived from an EMBL/GenBank/DDBJ whole genome shotgun (WGS) entry which is preliminary data.</text>
</comment>
<feature type="compositionally biased region" description="Polar residues" evidence="1">
    <location>
        <begin position="297"/>
        <end position="311"/>
    </location>
</feature>
<feature type="region of interest" description="Disordered" evidence="1">
    <location>
        <begin position="202"/>
        <end position="228"/>
    </location>
</feature>
<name>A0AA47M2N2_MERPO</name>
<accession>A0AA47M2N2</accession>
<keyword evidence="3" id="KW-1185">Reference proteome</keyword>
<dbReference type="AlphaFoldDB" id="A0AA47M2N2"/>
<evidence type="ECO:0000313" key="2">
    <source>
        <dbReference type="EMBL" id="KAK0132437.1"/>
    </source>
</evidence>
<dbReference type="EMBL" id="JAOPHQ010006263">
    <property type="protein sequence ID" value="KAK0132437.1"/>
    <property type="molecule type" value="Genomic_DNA"/>
</dbReference>